<dbReference type="Pfam" id="PF01042">
    <property type="entry name" value="Ribonuc_L-PSP"/>
    <property type="match status" value="1"/>
</dbReference>
<dbReference type="FunFam" id="3.30.1330.40:FF:000001">
    <property type="entry name" value="L-PSP family endoribonuclease"/>
    <property type="match status" value="1"/>
</dbReference>
<dbReference type="GO" id="GO:0005829">
    <property type="term" value="C:cytosol"/>
    <property type="evidence" value="ECO:0007669"/>
    <property type="project" value="TreeGrafter"/>
</dbReference>
<comment type="caution">
    <text evidence="2">The sequence shown here is derived from an EMBL/GenBank/DDBJ whole genome shotgun (WGS) entry which is preliminary data.</text>
</comment>
<dbReference type="InterPro" id="IPR006175">
    <property type="entry name" value="YjgF/YER057c/UK114"/>
</dbReference>
<keyword evidence="3" id="KW-1185">Reference proteome</keyword>
<evidence type="ECO:0000256" key="1">
    <source>
        <dbReference type="ARBA" id="ARBA00010552"/>
    </source>
</evidence>
<dbReference type="Proteomes" id="UP001222932">
    <property type="component" value="Unassembled WGS sequence"/>
</dbReference>
<dbReference type="SUPFAM" id="SSF55298">
    <property type="entry name" value="YjgF-like"/>
    <property type="match status" value="1"/>
</dbReference>
<evidence type="ECO:0000313" key="2">
    <source>
        <dbReference type="EMBL" id="GMK55312.1"/>
    </source>
</evidence>
<sequence>MPLEYTLTKNAPAPLPGIYSQAVKAGGFLYTSGSVGMRTDGQMVPGTVQDRTRQVLENLRAVVQASGYTLGDAVKATCYLSNLERDFEAFNEVWKDVMPNPKPARTCIGVARLPAGGTDVEIELVLYKD</sequence>
<dbReference type="InterPro" id="IPR006056">
    <property type="entry name" value="RidA"/>
</dbReference>
<gene>
    <name evidence="2" type="ORF">CspeluHIS016_0203680</name>
</gene>
<accession>A0AAD3YAX7</accession>
<dbReference type="AlphaFoldDB" id="A0AAD3YAX7"/>
<proteinExistence type="inferred from homology"/>
<name>A0AAD3YAX7_9TREE</name>
<reference evidence="2" key="2">
    <citation type="submission" date="2023-06" db="EMBL/GenBank/DDBJ databases">
        <authorList>
            <person name="Kobayashi Y."/>
            <person name="Kayamori A."/>
            <person name="Aoki K."/>
            <person name="Shiwa Y."/>
            <person name="Fujita N."/>
            <person name="Sugita T."/>
            <person name="Iwasaki W."/>
            <person name="Tanaka N."/>
            <person name="Takashima M."/>
        </authorList>
    </citation>
    <scope>NUCLEOTIDE SEQUENCE</scope>
    <source>
        <strain evidence="2">HIS016</strain>
    </source>
</reference>
<comment type="similarity">
    <text evidence="1">Belongs to the RutC family.</text>
</comment>
<dbReference type="GO" id="GO:0019239">
    <property type="term" value="F:deaminase activity"/>
    <property type="evidence" value="ECO:0007669"/>
    <property type="project" value="TreeGrafter"/>
</dbReference>
<dbReference type="GO" id="GO:0005739">
    <property type="term" value="C:mitochondrion"/>
    <property type="evidence" value="ECO:0007669"/>
    <property type="project" value="TreeGrafter"/>
</dbReference>
<dbReference type="PANTHER" id="PTHR11803:SF42">
    <property type="entry name" value="MMF1"/>
    <property type="match status" value="1"/>
</dbReference>
<dbReference type="NCBIfam" id="TIGR00004">
    <property type="entry name" value="Rid family detoxifying hydrolase"/>
    <property type="match status" value="1"/>
</dbReference>
<dbReference type="PANTHER" id="PTHR11803">
    <property type="entry name" value="2-IMINOBUTANOATE/2-IMINOPROPANOATE DEAMINASE RIDA"/>
    <property type="match status" value="1"/>
</dbReference>
<evidence type="ECO:0000313" key="3">
    <source>
        <dbReference type="Proteomes" id="UP001222932"/>
    </source>
</evidence>
<organism evidence="2 3">
    <name type="scientific">Cutaneotrichosporon spelunceum</name>
    <dbReference type="NCBI Taxonomy" id="1672016"/>
    <lineage>
        <taxon>Eukaryota</taxon>
        <taxon>Fungi</taxon>
        <taxon>Dikarya</taxon>
        <taxon>Basidiomycota</taxon>
        <taxon>Agaricomycotina</taxon>
        <taxon>Tremellomycetes</taxon>
        <taxon>Trichosporonales</taxon>
        <taxon>Trichosporonaceae</taxon>
        <taxon>Cutaneotrichosporon</taxon>
    </lineage>
</organism>
<dbReference type="EMBL" id="BTCM01000002">
    <property type="protein sequence ID" value="GMK55312.1"/>
    <property type="molecule type" value="Genomic_DNA"/>
</dbReference>
<reference evidence="2" key="1">
    <citation type="journal article" date="2023" name="BMC Genomics">
        <title>Chromosome-level genome assemblies of Cutaneotrichosporon spp. (Trichosporonales, Basidiomycota) reveal imbalanced evolution between nucleotide sequences and chromosome synteny.</title>
        <authorList>
            <person name="Kobayashi Y."/>
            <person name="Kayamori A."/>
            <person name="Aoki K."/>
            <person name="Shiwa Y."/>
            <person name="Matsutani M."/>
            <person name="Fujita N."/>
            <person name="Sugita T."/>
            <person name="Iwasaki W."/>
            <person name="Tanaka N."/>
            <person name="Takashima M."/>
        </authorList>
    </citation>
    <scope>NUCLEOTIDE SEQUENCE</scope>
    <source>
        <strain evidence="2">HIS016</strain>
    </source>
</reference>
<dbReference type="InterPro" id="IPR035959">
    <property type="entry name" value="RutC-like_sf"/>
</dbReference>
<dbReference type="CDD" id="cd00448">
    <property type="entry name" value="YjgF_YER057c_UK114_family"/>
    <property type="match status" value="1"/>
</dbReference>
<protein>
    <submittedName>
        <fullName evidence="2">Uncharacterized protein</fullName>
    </submittedName>
</protein>
<dbReference type="Gene3D" id="3.30.1330.40">
    <property type="entry name" value="RutC-like"/>
    <property type="match status" value="1"/>
</dbReference>